<dbReference type="Pfam" id="PF07030">
    <property type="entry name" value="Phage_Mu_Gp36"/>
    <property type="match status" value="1"/>
</dbReference>
<reference evidence="1 2" key="1">
    <citation type="journal article" date="2011" name="J. Bacteriol.">
        <title>Complete genome sequence and updated annotation of Desulfovibrio alaskensis G20.</title>
        <authorList>
            <person name="Hauser L.J."/>
            <person name="Land M.L."/>
            <person name="Brown S.D."/>
            <person name="Larimer F."/>
            <person name="Keller K.L."/>
            <person name="Rapp-Giles B.J."/>
            <person name="Price M.N."/>
            <person name="Lin M."/>
            <person name="Bruce D.C."/>
            <person name="Detter J.C."/>
            <person name="Tapia R."/>
            <person name="Han C.S."/>
            <person name="Goodwin L.A."/>
            <person name="Cheng J.F."/>
            <person name="Pitluck S."/>
            <person name="Copeland A."/>
            <person name="Lucas S."/>
            <person name="Nolan M."/>
            <person name="Lapidus A.L."/>
            <person name="Palumbo A.V."/>
            <person name="Wall J.D."/>
        </authorList>
    </citation>
    <scope>NUCLEOTIDE SEQUENCE [LARGE SCALE GENOMIC DNA]</scope>
    <source>
        <strain evidence="2">ATCC BAA 1058 / DSM 17464 / G20</strain>
    </source>
</reference>
<dbReference type="STRING" id="207559.Dde_3378"/>
<sequence>MYCERDDLHDYIPAAYLDAADKVTPGIVGRKIASVCGAIDDALRRHYVLPLVTVPETIKRMAAVMAAYEAIGGITAVKDDTNAGNKLLVLQDLYKQARKDLALIRDDKLELGLDELGLEPSTGANGTLAVVTRPATLNLKGWR</sequence>
<dbReference type="KEGG" id="dde:Dde_3378"/>
<accession>Q30VX4</accession>
<evidence type="ECO:0000313" key="2">
    <source>
        <dbReference type="Proteomes" id="UP000002710"/>
    </source>
</evidence>
<dbReference type="EMBL" id="CP000112">
    <property type="protein sequence ID" value="ABB40172.1"/>
    <property type="molecule type" value="Genomic_DNA"/>
</dbReference>
<gene>
    <name evidence="1" type="ordered locus">Dde_3378</name>
</gene>
<dbReference type="RefSeq" id="WP_011369095.1">
    <property type="nucleotide sequence ID" value="NC_007519.1"/>
</dbReference>
<dbReference type="HOGENOM" id="CLU_1802990_0_0_7"/>
<name>Q30VX4_OLEA2</name>
<dbReference type="AlphaFoldDB" id="Q30VX4"/>
<organism evidence="1 2">
    <name type="scientific">Oleidesulfovibrio alaskensis (strain ATCC BAA-1058 / DSM 17464 / G20)</name>
    <name type="common">Desulfovibrio alaskensis</name>
    <dbReference type="NCBI Taxonomy" id="207559"/>
    <lineage>
        <taxon>Bacteria</taxon>
        <taxon>Pseudomonadati</taxon>
        <taxon>Thermodesulfobacteriota</taxon>
        <taxon>Desulfovibrionia</taxon>
        <taxon>Desulfovibrionales</taxon>
        <taxon>Desulfovibrionaceae</taxon>
        <taxon>Oleidesulfovibrio</taxon>
    </lineage>
</organism>
<keyword evidence="2" id="KW-1185">Reference proteome</keyword>
<evidence type="ECO:0000313" key="1">
    <source>
        <dbReference type="EMBL" id="ABB40172.1"/>
    </source>
</evidence>
<dbReference type="Proteomes" id="UP000002710">
    <property type="component" value="Chromosome"/>
</dbReference>
<dbReference type="InterPro" id="IPR009752">
    <property type="entry name" value="Phage_Mu_GpJ"/>
</dbReference>
<proteinExistence type="predicted"/>
<dbReference type="eggNOG" id="ENOG502ZSUS">
    <property type="taxonomic scope" value="Bacteria"/>
</dbReference>
<protein>
    <submittedName>
        <fullName evidence="1">Uncharacterized protein</fullName>
    </submittedName>
</protein>